<keyword evidence="1" id="KW-1133">Transmembrane helix</keyword>
<organism evidence="2">
    <name type="scientific">viral metagenome</name>
    <dbReference type="NCBI Taxonomy" id="1070528"/>
    <lineage>
        <taxon>unclassified sequences</taxon>
        <taxon>metagenomes</taxon>
        <taxon>organismal metagenomes</taxon>
    </lineage>
</organism>
<dbReference type="EMBL" id="MN739179">
    <property type="protein sequence ID" value="QHS92473.1"/>
    <property type="molecule type" value="Genomic_DNA"/>
</dbReference>
<dbReference type="AlphaFoldDB" id="A0A6C0BMF7"/>
<keyword evidence="1" id="KW-0472">Membrane</keyword>
<feature type="transmembrane region" description="Helical" evidence="1">
    <location>
        <begin position="41"/>
        <end position="60"/>
    </location>
</feature>
<accession>A0A6C0BMF7</accession>
<evidence type="ECO:0000256" key="1">
    <source>
        <dbReference type="SAM" id="Phobius"/>
    </source>
</evidence>
<sequence>MDQMNQLAHDGRGVPWGLYAHVGTVGMGDQVDGDDDDVLCASLYLSSTYIILCGIFFQLIRHWKIKLDDVLSNDII</sequence>
<name>A0A6C0BMF7_9ZZZZ</name>
<evidence type="ECO:0000313" key="2">
    <source>
        <dbReference type="EMBL" id="QHS92473.1"/>
    </source>
</evidence>
<protein>
    <submittedName>
        <fullName evidence="2">Uncharacterized protein</fullName>
    </submittedName>
</protein>
<reference evidence="2" key="1">
    <citation type="journal article" date="2020" name="Nature">
        <title>Giant virus diversity and host interactions through global metagenomics.</title>
        <authorList>
            <person name="Schulz F."/>
            <person name="Roux S."/>
            <person name="Paez-Espino D."/>
            <person name="Jungbluth S."/>
            <person name="Walsh D.A."/>
            <person name="Denef V.J."/>
            <person name="McMahon K.D."/>
            <person name="Konstantinidis K.T."/>
            <person name="Eloe-Fadrosh E.A."/>
            <person name="Kyrpides N.C."/>
            <person name="Woyke T."/>
        </authorList>
    </citation>
    <scope>NUCLEOTIDE SEQUENCE</scope>
    <source>
        <strain evidence="2">GVMAG-M-3300014204-73</strain>
    </source>
</reference>
<proteinExistence type="predicted"/>
<keyword evidence="1" id="KW-0812">Transmembrane</keyword>